<protein>
    <recommendedName>
        <fullName evidence="5">BTB domain-containing protein</fullName>
    </recommendedName>
</protein>
<name>A0A922ICB7_DERFA</name>
<evidence type="ECO:0008006" key="5">
    <source>
        <dbReference type="Google" id="ProtNLM"/>
    </source>
</evidence>
<organism evidence="3 4">
    <name type="scientific">Dermatophagoides farinae</name>
    <name type="common">American house dust mite</name>
    <dbReference type="NCBI Taxonomy" id="6954"/>
    <lineage>
        <taxon>Eukaryota</taxon>
        <taxon>Metazoa</taxon>
        <taxon>Ecdysozoa</taxon>
        <taxon>Arthropoda</taxon>
        <taxon>Chelicerata</taxon>
        <taxon>Arachnida</taxon>
        <taxon>Acari</taxon>
        <taxon>Acariformes</taxon>
        <taxon>Sarcoptiformes</taxon>
        <taxon>Astigmata</taxon>
        <taxon>Psoroptidia</taxon>
        <taxon>Analgoidea</taxon>
        <taxon>Pyroglyphidae</taxon>
        <taxon>Dermatophagoidinae</taxon>
        <taxon>Dermatophagoides</taxon>
    </lineage>
</organism>
<feature type="region of interest" description="Disordered" evidence="1">
    <location>
        <begin position="68"/>
        <end position="110"/>
    </location>
</feature>
<dbReference type="InterPro" id="IPR011333">
    <property type="entry name" value="SKP1/BTB/POZ_sf"/>
</dbReference>
<feature type="compositionally biased region" description="Polar residues" evidence="1">
    <location>
        <begin position="169"/>
        <end position="184"/>
    </location>
</feature>
<proteinExistence type="predicted"/>
<evidence type="ECO:0000313" key="4">
    <source>
        <dbReference type="Proteomes" id="UP000790347"/>
    </source>
</evidence>
<sequence>MKFQLILLILSLCCWTQIFGQTTIIPETVSSDEELTQDVTISPENIVLDETIPNEAAVIPAEIIRNTEEETSKSTVSQQPQQQQQSIAFHLQQQQQATDSPQQHQSQHQWNLPRVHQMNRFQIPHNSMPTAVNQVYRMTGHRHHHPQIPHRSINLAYPYHSYVPQQQTQSVPQARSLSPTNGCQGTKKRDVDENESKINFESWYLNIANHDLLFSVCGTLLPGHRILIESSSPEFSAWIQKKLDSGKADKNEPIMIQSINELIHNDNDNDDIDGNNKQKNQCSNEELLAAFKIFLHYFYSGTAAFDSIDDVNVSLFVLQMAREFLGEKIAERIVEPKIIQSMKIDSLSRVYHFWHTNKLDSLKLKWSKFIADHSSLFSNHVPFSCDEVINDVELLDQFLQSLNTTQAQVIGFIRHFLQNCPESIHQTIKDASSLPNSLYFFRCTIDDLKELHQIGFISIEILAEELENRLRAKERVCEELKRTPFLNPKTFNLFRQMEPYLGAFRRAA</sequence>
<gene>
    <name evidence="3" type="ORF">DERF_002121</name>
</gene>
<keyword evidence="2" id="KW-0732">Signal</keyword>
<feature type="compositionally biased region" description="Low complexity" evidence="1">
    <location>
        <begin position="92"/>
        <end position="107"/>
    </location>
</feature>
<evidence type="ECO:0000256" key="1">
    <source>
        <dbReference type="SAM" id="MobiDB-lite"/>
    </source>
</evidence>
<dbReference type="OrthoDB" id="6516357at2759"/>
<dbReference type="EMBL" id="ASGP02000001">
    <property type="protein sequence ID" value="KAH9528152.1"/>
    <property type="molecule type" value="Genomic_DNA"/>
</dbReference>
<keyword evidence="4" id="KW-1185">Reference proteome</keyword>
<evidence type="ECO:0000313" key="3">
    <source>
        <dbReference type="EMBL" id="KAH9528152.1"/>
    </source>
</evidence>
<dbReference type="Proteomes" id="UP000790347">
    <property type="component" value="Unassembled WGS sequence"/>
</dbReference>
<evidence type="ECO:0000256" key="2">
    <source>
        <dbReference type="SAM" id="SignalP"/>
    </source>
</evidence>
<accession>A0A922ICB7</accession>
<reference evidence="3" key="2">
    <citation type="journal article" date="2022" name="Res Sq">
        <title>Comparative Genomics Reveals Insights into the Divergent Evolution of Astigmatic Mites and Household Pest Adaptations.</title>
        <authorList>
            <person name="Xiong Q."/>
            <person name="Wan A.T.-Y."/>
            <person name="Liu X.-Y."/>
            <person name="Fung C.S.-H."/>
            <person name="Xiao X."/>
            <person name="Malainual N."/>
            <person name="Hou J."/>
            <person name="Wang L."/>
            <person name="Wang M."/>
            <person name="Yang K."/>
            <person name="Cui Y."/>
            <person name="Leung E."/>
            <person name="Nong W."/>
            <person name="Shin S.-K."/>
            <person name="Au S."/>
            <person name="Jeong K.Y."/>
            <person name="Chew F.T."/>
            <person name="Hui J."/>
            <person name="Leung T.F."/>
            <person name="Tungtrongchitr A."/>
            <person name="Zhong N."/>
            <person name="Liu Z."/>
            <person name="Tsui S."/>
        </authorList>
    </citation>
    <scope>NUCLEOTIDE SEQUENCE</scope>
    <source>
        <strain evidence="3">Derf</strain>
        <tissue evidence="3">Whole organism</tissue>
    </source>
</reference>
<comment type="caution">
    <text evidence="3">The sequence shown here is derived from an EMBL/GenBank/DDBJ whole genome shotgun (WGS) entry which is preliminary data.</text>
</comment>
<feature type="chain" id="PRO_5037390265" description="BTB domain-containing protein" evidence="2">
    <location>
        <begin position="21"/>
        <end position="508"/>
    </location>
</feature>
<dbReference type="Gene3D" id="3.30.710.10">
    <property type="entry name" value="Potassium Channel Kv1.1, Chain A"/>
    <property type="match status" value="1"/>
</dbReference>
<feature type="region of interest" description="Disordered" evidence="1">
    <location>
        <begin position="169"/>
        <end position="192"/>
    </location>
</feature>
<reference evidence="3" key="1">
    <citation type="submission" date="2013-05" db="EMBL/GenBank/DDBJ databases">
        <authorList>
            <person name="Yim A.K.Y."/>
            <person name="Chan T.F."/>
            <person name="Ji K.M."/>
            <person name="Liu X.Y."/>
            <person name="Zhou J.W."/>
            <person name="Li R.Q."/>
            <person name="Yang K.Y."/>
            <person name="Li J."/>
            <person name="Li M."/>
            <person name="Law P.T.W."/>
            <person name="Wu Y.L."/>
            <person name="Cai Z.L."/>
            <person name="Qin H."/>
            <person name="Bao Y."/>
            <person name="Leung R.K.K."/>
            <person name="Ng P.K.S."/>
            <person name="Zou J."/>
            <person name="Zhong X.J."/>
            <person name="Ran P.X."/>
            <person name="Zhong N.S."/>
            <person name="Liu Z.G."/>
            <person name="Tsui S.K.W."/>
        </authorList>
    </citation>
    <scope>NUCLEOTIDE SEQUENCE</scope>
    <source>
        <strain evidence="3">Derf</strain>
        <tissue evidence="3">Whole organism</tissue>
    </source>
</reference>
<dbReference type="AlphaFoldDB" id="A0A922ICB7"/>
<feature type="signal peptide" evidence="2">
    <location>
        <begin position="1"/>
        <end position="20"/>
    </location>
</feature>